<keyword evidence="3" id="KW-0677">Repeat</keyword>
<organism evidence="10 11">
    <name type="scientific">Theileria equi strain WA</name>
    <dbReference type="NCBI Taxonomy" id="1537102"/>
    <lineage>
        <taxon>Eukaryota</taxon>
        <taxon>Sar</taxon>
        <taxon>Alveolata</taxon>
        <taxon>Apicomplexa</taxon>
        <taxon>Aconoidasida</taxon>
        <taxon>Piroplasmida</taxon>
        <taxon>Theileriidae</taxon>
        <taxon>Theileria</taxon>
    </lineage>
</organism>
<evidence type="ECO:0000256" key="8">
    <source>
        <dbReference type="RuleBase" id="RU079119"/>
    </source>
</evidence>
<evidence type="ECO:0000256" key="6">
    <source>
        <dbReference type="ARBA" id="ARBA00023136"/>
    </source>
</evidence>
<dbReference type="SUPFAM" id="SSF48403">
    <property type="entry name" value="Ankyrin repeat"/>
    <property type="match status" value="1"/>
</dbReference>
<dbReference type="Gene3D" id="1.25.40.20">
    <property type="entry name" value="Ankyrin repeat-containing domain"/>
    <property type="match status" value="1"/>
</dbReference>
<dbReference type="VEuPathDB" id="PiroplasmaDB:BEWA_008520"/>
<dbReference type="eggNOG" id="KOG0509">
    <property type="taxonomic scope" value="Eukaryota"/>
</dbReference>
<evidence type="ECO:0000313" key="10">
    <source>
        <dbReference type="EMBL" id="AFZ81442.1"/>
    </source>
</evidence>
<comment type="catalytic activity">
    <reaction evidence="8">
        <text>L-cysteinyl-[protein] + hexadecanoyl-CoA = S-hexadecanoyl-L-cysteinyl-[protein] + CoA</text>
        <dbReference type="Rhea" id="RHEA:36683"/>
        <dbReference type="Rhea" id="RHEA-COMP:10131"/>
        <dbReference type="Rhea" id="RHEA-COMP:11032"/>
        <dbReference type="ChEBI" id="CHEBI:29950"/>
        <dbReference type="ChEBI" id="CHEBI:57287"/>
        <dbReference type="ChEBI" id="CHEBI:57379"/>
        <dbReference type="ChEBI" id="CHEBI:74151"/>
        <dbReference type="EC" id="2.3.1.225"/>
    </reaction>
</comment>
<dbReference type="PANTHER" id="PTHR24161:SF125">
    <property type="entry name" value="ADL142CP"/>
    <property type="match status" value="1"/>
</dbReference>
<evidence type="ECO:0000259" key="9">
    <source>
        <dbReference type="Pfam" id="PF01529"/>
    </source>
</evidence>
<dbReference type="InterPro" id="IPR036770">
    <property type="entry name" value="Ankyrin_rpt-contain_sf"/>
</dbReference>
<comment type="similarity">
    <text evidence="8">Belongs to the DHHC palmitoyltransferase family.</text>
</comment>
<dbReference type="PROSITE" id="PS50297">
    <property type="entry name" value="ANK_REP_REGION"/>
    <property type="match status" value="2"/>
</dbReference>
<keyword evidence="11" id="KW-1185">Reference proteome</keyword>
<dbReference type="PROSITE" id="PS50216">
    <property type="entry name" value="DHHC"/>
    <property type="match status" value="1"/>
</dbReference>
<dbReference type="Proteomes" id="UP000031512">
    <property type="component" value="Chromosome 3"/>
</dbReference>
<evidence type="ECO:0000256" key="7">
    <source>
        <dbReference type="PROSITE-ProRule" id="PRU00023"/>
    </source>
</evidence>
<feature type="repeat" description="ANK" evidence="7">
    <location>
        <begin position="84"/>
        <end position="116"/>
    </location>
</feature>
<keyword evidence="5 7" id="KW-0040">ANK repeat</keyword>
<keyword evidence="2 8" id="KW-0812">Transmembrane</keyword>
<feature type="transmembrane region" description="Helical" evidence="8">
    <location>
        <begin position="307"/>
        <end position="324"/>
    </location>
</feature>
<dbReference type="InterPro" id="IPR002110">
    <property type="entry name" value="Ankyrin_rpt"/>
</dbReference>
<reference evidence="10 11" key="1">
    <citation type="journal article" date="2012" name="BMC Genomics">
        <title>Comparative genomic analysis and phylogenetic position of Theileria equi.</title>
        <authorList>
            <person name="Kappmeyer L.S."/>
            <person name="Thiagarajan M."/>
            <person name="Herndon D.R."/>
            <person name="Ramsay J.D."/>
            <person name="Caler E."/>
            <person name="Djikeng A."/>
            <person name="Gillespie J.J."/>
            <person name="Lau A.O."/>
            <person name="Roalson E.H."/>
            <person name="Silva J.C."/>
            <person name="Silva M.G."/>
            <person name="Suarez C.E."/>
            <person name="Ueti M.W."/>
            <person name="Nene V.M."/>
            <person name="Mealey R.H."/>
            <person name="Knowles D.P."/>
            <person name="Brayton K.A."/>
        </authorList>
    </citation>
    <scope>NUCLEOTIDE SEQUENCE [LARGE SCALE GENOMIC DNA]</scope>
    <source>
        <strain evidence="10 11">WA</strain>
    </source>
</reference>
<name>L0B0S0_THEEQ</name>
<evidence type="ECO:0000256" key="2">
    <source>
        <dbReference type="ARBA" id="ARBA00022692"/>
    </source>
</evidence>
<keyword evidence="10" id="KW-0560">Oxidoreductase</keyword>
<keyword evidence="6 8" id="KW-0472">Membrane</keyword>
<dbReference type="GO" id="GO:0016020">
    <property type="term" value="C:membrane"/>
    <property type="evidence" value="ECO:0007669"/>
    <property type="project" value="UniProtKB-SubCell"/>
</dbReference>
<dbReference type="GeneID" id="15804838"/>
<accession>L0B0S0</accession>
<keyword evidence="8" id="KW-0012">Acyltransferase</keyword>
<dbReference type="KEGG" id="beq:BEWA_008520"/>
<dbReference type="InterPro" id="IPR001594">
    <property type="entry name" value="Palmitoyltrfase_DHHC"/>
</dbReference>
<dbReference type="Pfam" id="PF01529">
    <property type="entry name" value="DHHC"/>
    <property type="match status" value="1"/>
</dbReference>
<dbReference type="GO" id="GO:0019706">
    <property type="term" value="F:protein-cysteine S-palmitoyltransferase activity"/>
    <property type="evidence" value="ECO:0007669"/>
    <property type="project" value="UniProtKB-EC"/>
</dbReference>
<evidence type="ECO:0000256" key="4">
    <source>
        <dbReference type="ARBA" id="ARBA00022989"/>
    </source>
</evidence>
<dbReference type="EMBL" id="CP001670">
    <property type="protein sequence ID" value="AFZ81442.1"/>
    <property type="molecule type" value="Genomic_DNA"/>
</dbReference>
<keyword evidence="8" id="KW-0808">Transferase</keyword>
<feature type="transmembrane region" description="Helical" evidence="8">
    <location>
        <begin position="551"/>
        <end position="570"/>
    </location>
</feature>
<evidence type="ECO:0000256" key="3">
    <source>
        <dbReference type="ARBA" id="ARBA00022737"/>
    </source>
</evidence>
<feature type="domain" description="Palmitoyltransferase DHHC" evidence="9">
    <location>
        <begin position="505"/>
        <end position="624"/>
    </location>
</feature>
<dbReference type="GO" id="GO:0016491">
    <property type="term" value="F:oxidoreductase activity"/>
    <property type="evidence" value="ECO:0007669"/>
    <property type="project" value="UniProtKB-KW"/>
</dbReference>
<dbReference type="SMART" id="SM00248">
    <property type="entry name" value="ANK"/>
    <property type="match status" value="4"/>
</dbReference>
<dbReference type="Pfam" id="PF12796">
    <property type="entry name" value="Ank_2"/>
    <property type="match status" value="2"/>
</dbReference>
<sequence length="663" mass="76906">MSEVYVNRKTTSLDFDASTKNGSSFDALECILTSRDETLDPNPKNVDFITLESMLVDAATSRDLESFRKIVLPLVELGQISRLDSINALHWACYSGFVDLVNILLNSGCDPHYPDDINLETPIYFAIKASNVYIVHLLVERYGIPILCHENRKFMSPFITAASEFVEDNVVETLHILEYLYLAGVSLEEQDGQGRTALMHASRRGSSVVVQWLLSRGANMNHRDHLGNSVLHHACTSGSEDTLMLLCKNGAIKLLHSKAIAATIREQTPLGISLMKRNYLQFAILLIWSFQYNITGRIFSLRSMYPVYYWIISFLNLFFFVKLYGNDLYRGTILDYWIISWIASQCFWFATYVSDPGVARKNLVVSQKDRVSKEFTQESLYPVQKDDLYESMLSELENEQLMVNYNLYKITGESYLLNFWFPHNEFESDLLKEPLNGYYESHAYFENPIKERVQTCRVNAAHIQTEMRALYAHVALDRQSKSTYADHILYRNICVHPDTYRDVYRNICITCNMERASRSHHCGICGNCVIHQDHHCAWVDNCIARNNQRSFFLFLTFLFATFVQTQYIHIVYLYCEKDWHSLYALCILGVDAGNAVLLAFVVYLWARTIRSMVTDVTFYEYLKKPYYIRKKFKNTQGSLWDFSNTSMRSATHNILNFWTSRHY</sequence>
<dbReference type="PROSITE" id="PS50088">
    <property type="entry name" value="ANK_REPEAT"/>
    <property type="match status" value="2"/>
</dbReference>
<gene>
    <name evidence="10" type="ORF">BEWA_008520</name>
</gene>
<comment type="subcellular location">
    <subcellularLocation>
        <location evidence="1">Membrane</location>
        <topology evidence="1">Multi-pass membrane protein</topology>
    </subcellularLocation>
</comment>
<dbReference type="eggNOG" id="KOG1311">
    <property type="taxonomic scope" value="Eukaryota"/>
</dbReference>
<dbReference type="PANTHER" id="PTHR24161">
    <property type="entry name" value="ANK_REP_REGION DOMAIN-CONTAINING PROTEIN-RELATED"/>
    <property type="match status" value="1"/>
</dbReference>
<feature type="transmembrane region" description="Helical" evidence="8">
    <location>
        <begin position="582"/>
        <end position="606"/>
    </location>
</feature>
<dbReference type="STRING" id="1537102.L0B0S0"/>
<dbReference type="AlphaFoldDB" id="L0B0S0"/>
<protein>
    <recommendedName>
        <fullName evidence="8">Palmitoyltransferase</fullName>
        <ecNumber evidence="8">2.3.1.225</ecNumber>
    </recommendedName>
</protein>
<feature type="transmembrane region" description="Helical" evidence="8">
    <location>
        <begin position="336"/>
        <end position="353"/>
    </location>
</feature>
<feature type="repeat" description="ANK" evidence="7">
    <location>
        <begin position="193"/>
        <end position="225"/>
    </location>
</feature>
<evidence type="ECO:0000256" key="1">
    <source>
        <dbReference type="ARBA" id="ARBA00004141"/>
    </source>
</evidence>
<keyword evidence="4 8" id="KW-1133">Transmembrane helix</keyword>
<evidence type="ECO:0000256" key="5">
    <source>
        <dbReference type="ARBA" id="ARBA00023043"/>
    </source>
</evidence>
<proteinExistence type="inferred from homology"/>
<dbReference type="RefSeq" id="XP_004831108.1">
    <property type="nucleotide sequence ID" value="XM_004831051.1"/>
</dbReference>
<dbReference type="EC" id="2.3.1.225" evidence="8"/>
<evidence type="ECO:0000313" key="11">
    <source>
        <dbReference type="Proteomes" id="UP000031512"/>
    </source>
</evidence>
<dbReference type="OrthoDB" id="331948at2759"/>
<comment type="domain">
    <text evidence="8">The DHHC domain is required for palmitoyltransferase activity.</text>
</comment>